<dbReference type="AlphaFoldDB" id="F5XR62"/>
<protein>
    <recommendedName>
        <fullName evidence="2">Pyridoxamine 5'-phosphate oxidase N-terminal domain-containing protein</fullName>
    </recommendedName>
</protein>
<dbReference type="InterPro" id="IPR011576">
    <property type="entry name" value="Pyridox_Oxase_N"/>
</dbReference>
<dbReference type="GO" id="GO:0016627">
    <property type="term" value="F:oxidoreductase activity, acting on the CH-CH group of donors"/>
    <property type="evidence" value="ECO:0007669"/>
    <property type="project" value="TreeGrafter"/>
</dbReference>
<keyword evidence="1" id="KW-0560">Oxidoreductase</keyword>
<dbReference type="GO" id="GO:0070967">
    <property type="term" value="F:coenzyme F420 binding"/>
    <property type="evidence" value="ECO:0007669"/>
    <property type="project" value="TreeGrafter"/>
</dbReference>
<dbReference type="eggNOG" id="COG3467">
    <property type="taxonomic scope" value="Bacteria"/>
</dbReference>
<dbReference type="OrthoDB" id="5242787at2"/>
<dbReference type="STRING" id="1032480.MLP_40700"/>
<evidence type="ECO:0000256" key="1">
    <source>
        <dbReference type="ARBA" id="ARBA00023002"/>
    </source>
</evidence>
<dbReference type="GO" id="GO:0005829">
    <property type="term" value="C:cytosol"/>
    <property type="evidence" value="ECO:0007669"/>
    <property type="project" value="TreeGrafter"/>
</dbReference>
<dbReference type="HOGENOM" id="CLU_123922_1_0_11"/>
<evidence type="ECO:0000313" key="3">
    <source>
        <dbReference type="EMBL" id="BAK37084.1"/>
    </source>
</evidence>
<reference evidence="3 4" key="1">
    <citation type="submission" date="2011-05" db="EMBL/GenBank/DDBJ databases">
        <title>Whole genome sequence of Microlunatus phosphovorus NM-1.</title>
        <authorList>
            <person name="Hosoyama A."/>
            <person name="Sasaki K."/>
            <person name="Harada T."/>
            <person name="Igarashi R."/>
            <person name="Kawakoshi A."/>
            <person name="Sasagawa M."/>
            <person name="Fukada J."/>
            <person name="Nakamura S."/>
            <person name="Katano Y."/>
            <person name="Hanada S."/>
            <person name="Kamagata Y."/>
            <person name="Nakamura N."/>
            <person name="Yamazaki S."/>
            <person name="Fujita N."/>
        </authorList>
    </citation>
    <scope>NUCLEOTIDE SEQUENCE [LARGE SCALE GENOMIC DNA]</scope>
    <source>
        <strain evidence="4">ATCC 700054 / DSM 10555 / JCM 9379 / NBRC 101784 / NCIMB 13414 / VKM Ac-1990 / NM-1</strain>
    </source>
</reference>
<dbReference type="InterPro" id="IPR052019">
    <property type="entry name" value="F420H2_bilvrd_red/Heme_oxyg"/>
</dbReference>
<dbReference type="PANTHER" id="PTHR35176">
    <property type="entry name" value="HEME OXYGENASE HI_0854-RELATED"/>
    <property type="match status" value="1"/>
</dbReference>
<dbReference type="SUPFAM" id="SSF50475">
    <property type="entry name" value="FMN-binding split barrel"/>
    <property type="match status" value="1"/>
</dbReference>
<dbReference type="KEGG" id="mph:MLP_40700"/>
<feature type="domain" description="Pyridoxamine 5'-phosphate oxidase N-terminal" evidence="2">
    <location>
        <begin position="6"/>
        <end position="129"/>
    </location>
</feature>
<keyword evidence="4" id="KW-1185">Reference proteome</keyword>
<dbReference type="EMBL" id="AP012204">
    <property type="protein sequence ID" value="BAK37084.1"/>
    <property type="molecule type" value="Genomic_DNA"/>
</dbReference>
<evidence type="ECO:0000259" key="2">
    <source>
        <dbReference type="Pfam" id="PF01243"/>
    </source>
</evidence>
<sequence>MPLSAHERQQFLAEPHVAALSVTAGPNRGPLTVPIWYQYAPGGLVWILTPPESRKAKLIESSGRFTLLVQRTTPTTRYVSVEGRVTDMRPSTEDEVGQMACRYLPADQVGPYIEFARHEHLIQMTPERWLSADLGSMGSS</sequence>
<evidence type="ECO:0000313" key="4">
    <source>
        <dbReference type="Proteomes" id="UP000007947"/>
    </source>
</evidence>
<dbReference type="PANTHER" id="PTHR35176:SF6">
    <property type="entry name" value="HEME OXYGENASE HI_0854-RELATED"/>
    <property type="match status" value="1"/>
</dbReference>
<accession>F5XR62</accession>
<organism evidence="3 4">
    <name type="scientific">Microlunatus phosphovorus (strain ATCC 700054 / DSM 10555 / JCM 9379 / NBRC 101784 / NCIMB 13414 / VKM Ac-1990 / NM-1)</name>
    <dbReference type="NCBI Taxonomy" id="1032480"/>
    <lineage>
        <taxon>Bacteria</taxon>
        <taxon>Bacillati</taxon>
        <taxon>Actinomycetota</taxon>
        <taxon>Actinomycetes</taxon>
        <taxon>Propionibacteriales</taxon>
        <taxon>Propionibacteriaceae</taxon>
        <taxon>Microlunatus</taxon>
    </lineage>
</organism>
<dbReference type="InterPro" id="IPR012349">
    <property type="entry name" value="Split_barrel_FMN-bd"/>
</dbReference>
<gene>
    <name evidence="3" type="ordered locus">MLP_40700</name>
</gene>
<name>F5XR62_MICPN</name>
<proteinExistence type="predicted"/>
<dbReference type="Gene3D" id="2.30.110.10">
    <property type="entry name" value="Electron Transport, Fmn-binding Protein, Chain A"/>
    <property type="match status" value="1"/>
</dbReference>
<dbReference type="Proteomes" id="UP000007947">
    <property type="component" value="Chromosome"/>
</dbReference>
<dbReference type="Pfam" id="PF01243">
    <property type="entry name" value="PNPOx_N"/>
    <property type="match status" value="1"/>
</dbReference>